<protein>
    <submittedName>
        <fullName evidence="3">FOG: WD40 repeat-like protein</fullName>
    </submittedName>
</protein>
<evidence type="ECO:0000313" key="3">
    <source>
        <dbReference type="EMBL" id="ADB18768.1"/>
    </source>
</evidence>
<dbReference type="PANTHER" id="PTHR34512:SF30">
    <property type="entry name" value="OUTER MEMBRANE PROTEIN ASSEMBLY FACTOR BAMB"/>
    <property type="match status" value="1"/>
</dbReference>
<evidence type="ECO:0000256" key="1">
    <source>
        <dbReference type="SAM" id="SignalP"/>
    </source>
</evidence>
<dbReference type="InterPro" id="IPR015943">
    <property type="entry name" value="WD40/YVTN_repeat-like_dom_sf"/>
</dbReference>
<feature type="domain" description="Pyrrolo-quinoline quinone repeat" evidence="2">
    <location>
        <begin position="96"/>
        <end position="352"/>
    </location>
</feature>
<keyword evidence="4" id="KW-1185">Reference proteome</keyword>
<organism evidence="3 4">
    <name type="scientific">Pirellula staleyi (strain ATCC 27377 / DSM 6068 / ICPB 4128)</name>
    <name type="common">Pirella staleyi</name>
    <dbReference type="NCBI Taxonomy" id="530564"/>
    <lineage>
        <taxon>Bacteria</taxon>
        <taxon>Pseudomonadati</taxon>
        <taxon>Planctomycetota</taxon>
        <taxon>Planctomycetia</taxon>
        <taxon>Pirellulales</taxon>
        <taxon>Pirellulaceae</taxon>
        <taxon>Pirellula</taxon>
    </lineage>
</organism>
<feature type="chain" id="PRO_5003034552" evidence="1">
    <location>
        <begin position="27"/>
        <end position="432"/>
    </location>
</feature>
<dbReference type="InterPro" id="IPR011047">
    <property type="entry name" value="Quinoprotein_ADH-like_sf"/>
</dbReference>
<dbReference type="PANTHER" id="PTHR34512">
    <property type="entry name" value="CELL SURFACE PROTEIN"/>
    <property type="match status" value="1"/>
</dbReference>
<dbReference type="SUPFAM" id="SSF50998">
    <property type="entry name" value="Quinoprotein alcohol dehydrogenase-like"/>
    <property type="match status" value="1"/>
</dbReference>
<dbReference type="KEGG" id="psl:Psta_4118"/>
<dbReference type="Gene3D" id="2.130.10.10">
    <property type="entry name" value="YVTN repeat-like/Quinoprotein amine dehydrogenase"/>
    <property type="match status" value="1"/>
</dbReference>
<accession>D2R335</accession>
<dbReference type="Pfam" id="PF13360">
    <property type="entry name" value="PQQ_2"/>
    <property type="match status" value="1"/>
</dbReference>
<evidence type="ECO:0000259" key="2">
    <source>
        <dbReference type="Pfam" id="PF13360"/>
    </source>
</evidence>
<sequence length="432" mass="45514" precursor="true">MRLPYVRTAIASLALATGSLFPAVTAAAEGWPTFRGADRSAVSSDKGLLQAWPEGGPKLLWETTGLGRGYASVSVAGDKLFTLGDSLEGAEADDKDEYLICLAKDGGNVLWKSKLGPAWNNGSPNWQSSRSTPTVDGDLVYALTAYGRLICSKTSDGSEVWRKDLKEDFGGSKGDSWGYSESVLVDGDLVVCTPGSDKNTMVALNKLTGETVWSAVREGDRGAGHASIVISNIGGTKVYVQTTASGALGVRASDGKLLWSYEIDKTTAVIPTPIVKGDYVFFSAGYKRGGALLKQVAGENGEVKVEEVYPLNTALANKHGGIVLVGDYLFGDSDDAGIPFCADLMTGEIKWKERGVGKGSVTVAAADGCLYLGFQDGTIALMKAGDKHEELGSFKAPGSGDRPSWAHPVITGGKLYLRENGRVLCYDVSAAK</sequence>
<proteinExistence type="predicted"/>
<reference evidence="3 4" key="1">
    <citation type="journal article" date="2009" name="Stand. Genomic Sci.">
        <title>Complete genome sequence of Pirellula staleyi type strain (ATCC 27377).</title>
        <authorList>
            <person name="Clum A."/>
            <person name="Tindall B.J."/>
            <person name="Sikorski J."/>
            <person name="Ivanova N."/>
            <person name="Mavrommatis K."/>
            <person name="Lucas S."/>
            <person name="Glavina del Rio T."/>
            <person name="Nolan M."/>
            <person name="Chen F."/>
            <person name="Tice H."/>
            <person name="Pitluck S."/>
            <person name="Cheng J.F."/>
            <person name="Chertkov O."/>
            <person name="Brettin T."/>
            <person name="Han C."/>
            <person name="Detter J.C."/>
            <person name="Kuske C."/>
            <person name="Bruce D."/>
            <person name="Goodwin L."/>
            <person name="Ovchinikova G."/>
            <person name="Pati A."/>
            <person name="Mikhailova N."/>
            <person name="Chen A."/>
            <person name="Palaniappan K."/>
            <person name="Land M."/>
            <person name="Hauser L."/>
            <person name="Chang Y.J."/>
            <person name="Jeffries C.D."/>
            <person name="Chain P."/>
            <person name="Rohde M."/>
            <person name="Goker M."/>
            <person name="Bristow J."/>
            <person name="Eisen J.A."/>
            <person name="Markowitz V."/>
            <person name="Hugenholtz P."/>
            <person name="Kyrpides N.C."/>
            <person name="Klenk H.P."/>
            <person name="Lapidus A."/>
        </authorList>
    </citation>
    <scope>NUCLEOTIDE SEQUENCE [LARGE SCALE GENOMIC DNA]</scope>
    <source>
        <strain evidence="4">ATCC 27377 / DSM 6068 / ICPB 4128</strain>
    </source>
</reference>
<dbReference type="InterPro" id="IPR002372">
    <property type="entry name" value="PQQ_rpt_dom"/>
</dbReference>
<dbReference type="AlphaFoldDB" id="D2R335"/>
<gene>
    <name evidence="3" type="ordered locus">Psta_4118</name>
</gene>
<dbReference type="eggNOG" id="COG1520">
    <property type="taxonomic scope" value="Bacteria"/>
</dbReference>
<dbReference type="EMBL" id="CP001848">
    <property type="protein sequence ID" value="ADB18768.1"/>
    <property type="molecule type" value="Genomic_DNA"/>
</dbReference>
<feature type="signal peptide" evidence="1">
    <location>
        <begin position="1"/>
        <end position="26"/>
    </location>
</feature>
<evidence type="ECO:0000313" key="4">
    <source>
        <dbReference type="Proteomes" id="UP000001887"/>
    </source>
</evidence>
<keyword evidence="1" id="KW-0732">Signal</keyword>
<dbReference type="OrthoDB" id="229752at2"/>
<dbReference type="STRING" id="530564.Psta_4118"/>
<dbReference type="Proteomes" id="UP000001887">
    <property type="component" value="Chromosome"/>
</dbReference>
<name>D2R335_PIRSD</name>
<dbReference type="HOGENOM" id="CLU_027480_2_2_0"/>